<accession>A0A183JBA6</accession>
<sequence>MPSAEPVDADSNDGDRRLHEAAALAVVADPTTAAAASWLCFDFIAEHSTQMLVLSSVLVFLSALLSHVGTHLSSRSQ</sequence>
<dbReference type="AlphaFoldDB" id="A0A183JBA6"/>
<feature type="transmembrane region" description="Helical" evidence="1">
    <location>
        <begin position="51"/>
        <end position="72"/>
    </location>
</feature>
<name>A0A183JBA6_9BILA</name>
<evidence type="ECO:0000256" key="1">
    <source>
        <dbReference type="SAM" id="Phobius"/>
    </source>
</evidence>
<dbReference type="WBParaSite" id="SBAD_0001357001-mRNA-1">
    <property type="protein sequence ID" value="SBAD_0001357001-mRNA-1"/>
    <property type="gene ID" value="SBAD_0001357001"/>
</dbReference>
<keyword evidence="1" id="KW-1133">Transmembrane helix</keyword>
<dbReference type="EMBL" id="UZAM01020654">
    <property type="protein sequence ID" value="VDP54593.1"/>
    <property type="molecule type" value="Genomic_DNA"/>
</dbReference>
<keyword evidence="3" id="KW-1185">Reference proteome</keyword>
<gene>
    <name evidence="2" type="ORF">SBAD_LOCUS13154</name>
</gene>
<dbReference type="Proteomes" id="UP000270296">
    <property type="component" value="Unassembled WGS sequence"/>
</dbReference>
<evidence type="ECO:0000313" key="4">
    <source>
        <dbReference type="WBParaSite" id="SBAD_0001357001-mRNA-1"/>
    </source>
</evidence>
<evidence type="ECO:0000313" key="3">
    <source>
        <dbReference type="Proteomes" id="UP000270296"/>
    </source>
</evidence>
<keyword evidence="1" id="KW-0812">Transmembrane</keyword>
<proteinExistence type="predicted"/>
<protein>
    <submittedName>
        <fullName evidence="2 4">Uncharacterized protein</fullName>
    </submittedName>
</protein>
<reference evidence="4" key="1">
    <citation type="submission" date="2016-06" db="UniProtKB">
        <authorList>
            <consortium name="WormBaseParasite"/>
        </authorList>
    </citation>
    <scope>IDENTIFICATION</scope>
</reference>
<keyword evidence="1" id="KW-0472">Membrane</keyword>
<organism evidence="4">
    <name type="scientific">Soboliphyme baturini</name>
    <dbReference type="NCBI Taxonomy" id="241478"/>
    <lineage>
        <taxon>Eukaryota</taxon>
        <taxon>Metazoa</taxon>
        <taxon>Ecdysozoa</taxon>
        <taxon>Nematoda</taxon>
        <taxon>Enoplea</taxon>
        <taxon>Dorylaimia</taxon>
        <taxon>Dioctophymatida</taxon>
        <taxon>Dioctophymatoidea</taxon>
        <taxon>Soboliphymatidae</taxon>
        <taxon>Soboliphyme</taxon>
    </lineage>
</organism>
<evidence type="ECO:0000313" key="2">
    <source>
        <dbReference type="EMBL" id="VDP54593.1"/>
    </source>
</evidence>
<reference evidence="2 3" key="2">
    <citation type="submission" date="2018-11" db="EMBL/GenBank/DDBJ databases">
        <authorList>
            <consortium name="Pathogen Informatics"/>
        </authorList>
    </citation>
    <scope>NUCLEOTIDE SEQUENCE [LARGE SCALE GENOMIC DNA]</scope>
</reference>